<dbReference type="AlphaFoldDB" id="A0A9N7UH53"/>
<comment type="caution">
    <text evidence="2">The sequence shown here is derived from an EMBL/GenBank/DDBJ whole genome shotgun (WGS) entry which is preliminary data.</text>
</comment>
<name>A0A9N7UH53_PLEPL</name>
<feature type="compositionally biased region" description="Basic residues" evidence="1">
    <location>
        <begin position="38"/>
        <end position="49"/>
    </location>
</feature>
<dbReference type="EMBL" id="CADEAL010001225">
    <property type="protein sequence ID" value="CAB1430362.1"/>
    <property type="molecule type" value="Genomic_DNA"/>
</dbReference>
<organism evidence="2 3">
    <name type="scientific">Pleuronectes platessa</name>
    <name type="common">European plaice</name>
    <dbReference type="NCBI Taxonomy" id="8262"/>
    <lineage>
        <taxon>Eukaryota</taxon>
        <taxon>Metazoa</taxon>
        <taxon>Chordata</taxon>
        <taxon>Craniata</taxon>
        <taxon>Vertebrata</taxon>
        <taxon>Euteleostomi</taxon>
        <taxon>Actinopterygii</taxon>
        <taxon>Neopterygii</taxon>
        <taxon>Teleostei</taxon>
        <taxon>Neoteleostei</taxon>
        <taxon>Acanthomorphata</taxon>
        <taxon>Carangaria</taxon>
        <taxon>Pleuronectiformes</taxon>
        <taxon>Pleuronectoidei</taxon>
        <taxon>Pleuronectidae</taxon>
        <taxon>Pleuronectes</taxon>
    </lineage>
</organism>
<reference evidence="2" key="1">
    <citation type="submission" date="2020-03" db="EMBL/GenBank/DDBJ databases">
        <authorList>
            <person name="Weist P."/>
        </authorList>
    </citation>
    <scope>NUCLEOTIDE SEQUENCE</scope>
</reference>
<evidence type="ECO:0000256" key="1">
    <source>
        <dbReference type="SAM" id="MobiDB-lite"/>
    </source>
</evidence>
<protein>
    <submittedName>
        <fullName evidence="2">Uncharacterized protein</fullName>
    </submittedName>
</protein>
<gene>
    <name evidence="2" type="ORF">PLEPLA_LOCUS18344</name>
</gene>
<evidence type="ECO:0000313" key="2">
    <source>
        <dbReference type="EMBL" id="CAB1430362.1"/>
    </source>
</evidence>
<dbReference type="Proteomes" id="UP001153269">
    <property type="component" value="Unassembled WGS sequence"/>
</dbReference>
<proteinExistence type="predicted"/>
<evidence type="ECO:0000313" key="3">
    <source>
        <dbReference type="Proteomes" id="UP001153269"/>
    </source>
</evidence>
<keyword evidence="3" id="KW-1185">Reference proteome</keyword>
<accession>A0A9N7UH53</accession>
<feature type="compositionally biased region" description="Low complexity" evidence="1">
    <location>
        <begin position="56"/>
        <end position="68"/>
    </location>
</feature>
<feature type="region of interest" description="Disordered" evidence="1">
    <location>
        <begin position="35"/>
        <end position="68"/>
    </location>
</feature>
<sequence>MENHVLLWRRRPADWLTAGAQRGLLFKQQRVRGGGRAAARRRSGGKRHIREGFAFSSPSSSSSSSSSSRNFVILVSTPCARVGELHHLLLNHWAVLDSPPRTSRSGTFHGYLPISAGALRRINDMAAERAYDK</sequence>